<keyword evidence="8" id="KW-0804">Transcription</keyword>
<dbReference type="Pfam" id="PF00072">
    <property type="entry name" value="Response_reg"/>
    <property type="match status" value="1"/>
</dbReference>
<dbReference type="GO" id="GO:0006355">
    <property type="term" value="P:regulation of DNA-templated transcription"/>
    <property type="evidence" value="ECO:0007669"/>
    <property type="project" value="InterPro"/>
</dbReference>
<evidence type="ECO:0000256" key="10">
    <source>
        <dbReference type="PROSITE-ProRule" id="PRU01091"/>
    </source>
</evidence>
<gene>
    <name evidence="13" type="primary">resD</name>
    <name evidence="13" type="ORF">GCM10010918_11850</name>
</gene>
<reference evidence="13 14" key="1">
    <citation type="journal article" date="2014" name="Int. J. Syst. Evol. Microbiol.">
        <title>Complete genome sequence of Corynebacterium casei LMG S-19264T (=DSM 44701T), isolated from a smear-ripened cheese.</title>
        <authorList>
            <consortium name="US DOE Joint Genome Institute (JGI-PGF)"/>
            <person name="Walter F."/>
            <person name="Albersmeier A."/>
            <person name="Kalinowski J."/>
            <person name="Ruckert C."/>
        </authorList>
    </citation>
    <scope>NUCLEOTIDE SEQUENCE [LARGE SCALE GENOMIC DNA]</scope>
    <source>
        <strain evidence="13 14">CGMCC 1.15286</strain>
    </source>
</reference>
<evidence type="ECO:0000256" key="8">
    <source>
        <dbReference type="ARBA" id="ARBA00023163"/>
    </source>
</evidence>
<keyword evidence="6 10" id="KW-0238">DNA-binding</keyword>
<feature type="domain" description="OmpR/PhoB-type" evidence="12">
    <location>
        <begin position="136"/>
        <end position="236"/>
    </location>
</feature>
<dbReference type="PROSITE" id="PS50110">
    <property type="entry name" value="RESPONSE_REGULATORY"/>
    <property type="match status" value="1"/>
</dbReference>
<dbReference type="PANTHER" id="PTHR48111:SF44">
    <property type="entry name" value="TRANSCRIPTIONAL REGULATORY PROTEIN RESD"/>
    <property type="match status" value="1"/>
</dbReference>
<keyword evidence="7" id="KW-0010">Activator</keyword>
<dbReference type="GO" id="GO:0005829">
    <property type="term" value="C:cytosol"/>
    <property type="evidence" value="ECO:0007669"/>
    <property type="project" value="TreeGrafter"/>
</dbReference>
<keyword evidence="14" id="KW-1185">Reference proteome</keyword>
<evidence type="ECO:0000256" key="7">
    <source>
        <dbReference type="ARBA" id="ARBA00023159"/>
    </source>
</evidence>
<dbReference type="InterPro" id="IPR011006">
    <property type="entry name" value="CheY-like_superfamily"/>
</dbReference>
<dbReference type="InterPro" id="IPR016032">
    <property type="entry name" value="Sig_transdc_resp-reg_C-effctor"/>
</dbReference>
<dbReference type="PROSITE" id="PS51755">
    <property type="entry name" value="OMPR_PHOB"/>
    <property type="match status" value="1"/>
</dbReference>
<evidence type="ECO:0000256" key="5">
    <source>
        <dbReference type="ARBA" id="ARBA00023015"/>
    </source>
</evidence>
<dbReference type="EMBL" id="BMHY01000002">
    <property type="protein sequence ID" value="GGG60274.1"/>
    <property type="molecule type" value="Genomic_DNA"/>
</dbReference>
<dbReference type="Gene3D" id="1.10.10.10">
    <property type="entry name" value="Winged helix-like DNA-binding domain superfamily/Winged helix DNA-binding domain"/>
    <property type="match status" value="1"/>
</dbReference>
<dbReference type="InterPro" id="IPR001789">
    <property type="entry name" value="Sig_transdc_resp-reg_receiver"/>
</dbReference>
<evidence type="ECO:0000256" key="2">
    <source>
        <dbReference type="ARBA" id="ARBA00022490"/>
    </source>
</evidence>
<protein>
    <submittedName>
        <fullName evidence="13">Transcriptional regulatory protein ResD</fullName>
    </submittedName>
</protein>
<dbReference type="Pfam" id="PF00486">
    <property type="entry name" value="Trans_reg_C"/>
    <property type="match status" value="1"/>
</dbReference>
<keyword evidence="3 9" id="KW-0597">Phosphoprotein</keyword>
<evidence type="ECO:0000313" key="13">
    <source>
        <dbReference type="EMBL" id="GGG60274.1"/>
    </source>
</evidence>
<dbReference type="PANTHER" id="PTHR48111">
    <property type="entry name" value="REGULATOR OF RPOS"/>
    <property type="match status" value="1"/>
</dbReference>
<dbReference type="RefSeq" id="WP_188888036.1">
    <property type="nucleotide sequence ID" value="NZ_BMHY01000002.1"/>
</dbReference>
<feature type="DNA-binding region" description="OmpR/PhoB-type" evidence="10">
    <location>
        <begin position="136"/>
        <end position="236"/>
    </location>
</feature>
<evidence type="ECO:0000259" key="11">
    <source>
        <dbReference type="PROSITE" id="PS50110"/>
    </source>
</evidence>
<dbReference type="GO" id="GO:0032993">
    <property type="term" value="C:protein-DNA complex"/>
    <property type="evidence" value="ECO:0007669"/>
    <property type="project" value="TreeGrafter"/>
</dbReference>
<dbReference type="GO" id="GO:0000976">
    <property type="term" value="F:transcription cis-regulatory region binding"/>
    <property type="evidence" value="ECO:0007669"/>
    <property type="project" value="TreeGrafter"/>
</dbReference>
<dbReference type="Proteomes" id="UP000600247">
    <property type="component" value="Unassembled WGS sequence"/>
</dbReference>
<dbReference type="SMART" id="SM00448">
    <property type="entry name" value="REC"/>
    <property type="match status" value="1"/>
</dbReference>
<dbReference type="SUPFAM" id="SSF52172">
    <property type="entry name" value="CheY-like"/>
    <property type="match status" value="1"/>
</dbReference>
<keyword evidence="5" id="KW-0805">Transcription regulation</keyword>
<accession>A0A917LV90</accession>
<feature type="modified residue" description="4-aspartylphosphate" evidence="9">
    <location>
        <position position="56"/>
    </location>
</feature>
<evidence type="ECO:0000256" key="9">
    <source>
        <dbReference type="PROSITE-ProRule" id="PRU00169"/>
    </source>
</evidence>
<comment type="subcellular location">
    <subcellularLocation>
        <location evidence="1">Cytoplasm</location>
    </subcellularLocation>
</comment>
<dbReference type="InterPro" id="IPR039420">
    <property type="entry name" value="WalR-like"/>
</dbReference>
<evidence type="ECO:0000256" key="6">
    <source>
        <dbReference type="ARBA" id="ARBA00023125"/>
    </source>
</evidence>
<feature type="domain" description="Response regulatory" evidence="11">
    <location>
        <begin position="7"/>
        <end position="120"/>
    </location>
</feature>
<dbReference type="InterPro" id="IPR001867">
    <property type="entry name" value="OmpR/PhoB-type_DNA-bd"/>
</dbReference>
<keyword evidence="2" id="KW-0963">Cytoplasm</keyword>
<keyword evidence="4" id="KW-0902">Two-component regulatory system</keyword>
<evidence type="ECO:0000256" key="3">
    <source>
        <dbReference type="ARBA" id="ARBA00022553"/>
    </source>
</evidence>
<name>A0A917LV90_9BACL</name>
<dbReference type="SUPFAM" id="SSF46894">
    <property type="entry name" value="C-terminal effector domain of the bipartite response regulators"/>
    <property type="match status" value="1"/>
</dbReference>
<dbReference type="AlphaFoldDB" id="A0A917LV90"/>
<organism evidence="13 14">
    <name type="scientific">Paenibacillus radicis</name>
    <name type="common">ex Gao et al. 2016</name>
    <dbReference type="NCBI Taxonomy" id="1737354"/>
    <lineage>
        <taxon>Bacteria</taxon>
        <taxon>Bacillati</taxon>
        <taxon>Bacillota</taxon>
        <taxon>Bacilli</taxon>
        <taxon>Bacillales</taxon>
        <taxon>Paenibacillaceae</taxon>
        <taxon>Paenibacillus</taxon>
    </lineage>
</organism>
<dbReference type="SMART" id="SM00862">
    <property type="entry name" value="Trans_reg_C"/>
    <property type="match status" value="1"/>
</dbReference>
<dbReference type="GO" id="GO:0000156">
    <property type="term" value="F:phosphorelay response regulator activity"/>
    <property type="evidence" value="ECO:0007669"/>
    <property type="project" value="TreeGrafter"/>
</dbReference>
<evidence type="ECO:0000256" key="4">
    <source>
        <dbReference type="ARBA" id="ARBA00023012"/>
    </source>
</evidence>
<evidence type="ECO:0000256" key="1">
    <source>
        <dbReference type="ARBA" id="ARBA00004496"/>
    </source>
</evidence>
<proteinExistence type="predicted"/>
<sequence>MKQKKGVILIVSPDKHVHVVLKSLFLKEGYVTESTYSPNHTLFKSNPDHYSLIIIDELTGGMTNIQLCLSIRKKLQIPILMFTPNEREDQRLAAFEAGADDCMEKPLSYKELVLRTRAILKRTSAQILKGVSRTVYRTIQLKRIVINPSAHRVVVDDRSIHFSLKEFDLLYYLVLNADIAHTRSQLLDAVWRQADVYDHRTVDTHIKRIRDKLSAISPEVGAMITTVRGIGYSFRECPTGVVEVELGG</sequence>
<dbReference type="InterPro" id="IPR036388">
    <property type="entry name" value="WH-like_DNA-bd_sf"/>
</dbReference>
<comment type="caution">
    <text evidence="13">The sequence shown here is derived from an EMBL/GenBank/DDBJ whole genome shotgun (WGS) entry which is preliminary data.</text>
</comment>
<evidence type="ECO:0000259" key="12">
    <source>
        <dbReference type="PROSITE" id="PS51755"/>
    </source>
</evidence>
<dbReference type="CDD" id="cd00383">
    <property type="entry name" value="trans_reg_C"/>
    <property type="match status" value="1"/>
</dbReference>
<dbReference type="Gene3D" id="3.40.50.2300">
    <property type="match status" value="1"/>
</dbReference>
<evidence type="ECO:0000313" key="14">
    <source>
        <dbReference type="Proteomes" id="UP000600247"/>
    </source>
</evidence>